<gene>
    <name evidence="1" type="ORF">SDC9_121545</name>
</gene>
<evidence type="ECO:0000313" key="1">
    <source>
        <dbReference type="EMBL" id="MPM74557.1"/>
    </source>
</evidence>
<accession>A0A645CC90</accession>
<sequence length="64" mass="7416">MDTHKPIDGLSRKMGCGKHQILVLLGKCKGIGHRYRIDMRSRHFIVHDIGNFSSVADNQRFEFF</sequence>
<organism evidence="1">
    <name type="scientific">bioreactor metagenome</name>
    <dbReference type="NCBI Taxonomy" id="1076179"/>
    <lineage>
        <taxon>unclassified sequences</taxon>
        <taxon>metagenomes</taxon>
        <taxon>ecological metagenomes</taxon>
    </lineage>
</organism>
<proteinExistence type="predicted"/>
<protein>
    <submittedName>
        <fullName evidence="1">Uncharacterized protein</fullName>
    </submittedName>
</protein>
<name>A0A645CC90_9ZZZZ</name>
<comment type="caution">
    <text evidence="1">The sequence shown here is derived from an EMBL/GenBank/DDBJ whole genome shotgun (WGS) entry which is preliminary data.</text>
</comment>
<reference evidence="1" key="1">
    <citation type="submission" date="2019-08" db="EMBL/GenBank/DDBJ databases">
        <authorList>
            <person name="Kucharzyk K."/>
            <person name="Murdoch R.W."/>
            <person name="Higgins S."/>
            <person name="Loffler F."/>
        </authorList>
    </citation>
    <scope>NUCLEOTIDE SEQUENCE</scope>
</reference>
<dbReference type="EMBL" id="VSSQ01026045">
    <property type="protein sequence ID" value="MPM74557.1"/>
    <property type="molecule type" value="Genomic_DNA"/>
</dbReference>
<dbReference type="AlphaFoldDB" id="A0A645CC90"/>